<feature type="domain" description="OmpA-like" evidence="4">
    <location>
        <begin position="329"/>
        <end position="443"/>
    </location>
</feature>
<gene>
    <name evidence="5" type="ORF">ACJEBJ_19930</name>
</gene>
<dbReference type="InterPro" id="IPR036737">
    <property type="entry name" value="OmpA-like_sf"/>
</dbReference>
<dbReference type="Gene3D" id="3.40.190.10">
    <property type="entry name" value="Periplasmic binding protein-like II"/>
    <property type="match status" value="2"/>
</dbReference>
<evidence type="ECO:0000256" key="1">
    <source>
        <dbReference type="ARBA" id="ARBA00022729"/>
    </source>
</evidence>
<dbReference type="InterPro" id="IPR024370">
    <property type="entry name" value="PBP_domain"/>
</dbReference>
<dbReference type="SUPFAM" id="SSF103088">
    <property type="entry name" value="OmpA-like"/>
    <property type="match status" value="1"/>
</dbReference>
<reference evidence="5 6" key="1">
    <citation type="submission" date="2024-11" db="EMBL/GenBank/DDBJ databases">
        <authorList>
            <person name="Lucas J.A."/>
        </authorList>
    </citation>
    <scope>NUCLEOTIDE SEQUENCE [LARGE SCALE GENOMIC DNA]</scope>
    <source>
        <strain evidence="5 6">Z 7.15</strain>
    </source>
</reference>
<dbReference type="PANTHER" id="PTHR30570">
    <property type="entry name" value="PERIPLASMIC PHOSPHATE BINDING COMPONENT OF PHOSPHATE ABC TRANSPORTER"/>
    <property type="match status" value="1"/>
</dbReference>
<evidence type="ECO:0000259" key="4">
    <source>
        <dbReference type="PROSITE" id="PS51123"/>
    </source>
</evidence>
<keyword evidence="1 3" id="KW-0732">Signal</keyword>
<keyword evidence="6" id="KW-1185">Reference proteome</keyword>
<name>A0ABW8R6L1_9PSED</name>
<dbReference type="InterPro" id="IPR050811">
    <property type="entry name" value="Phosphate_ABC_transporter"/>
</dbReference>
<dbReference type="CDD" id="cd13653">
    <property type="entry name" value="PBP2_phosphate_like_1"/>
    <property type="match status" value="1"/>
</dbReference>
<evidence type="ECO:0000256" key="3">
    <source>
        <dbReference type="SAM" id="SignalP"/>
    </source>
</evidence>
<feature type="signal peptide" evidence="3">
    <location>
        <begin position="1"/>
        <end position="18"/>
    </location>
</feature>
<keyword evidence="2" id="KW-0472">Membrane</keyword>
<dbReference type="CDD" id="cd07185">
    <property type="entry name" value="OmpA_C-like"/>
    <property type="match status" value="1"/>
</dbReference>
<dbReference type="Proteomes" id="UP001623008">
    <property type="component" value="Unassembled WGS sequence"/>
</dbReference>
<dbReference type="Pfam" id="PF00691">
    <property type="entry name" value="OmpA"/>
    <property type="match status" value="1"/>
</dbReference>
<evidence type="ECO:0000313" key="6">
    <source>
        <dbReference type="Proteomes" id="UP001623008"/>
    </source>
</evidence>
<dbReference type="Pfam" id="PF12849">
    <property type="entry name" value="PBP_like_2"/>
    <property type="match status" value="1"/>
</dbReference>
<feature type="chain" id="PRO_5046363410" evidence="3">
    <location>
        <begin position="19"/>
        <end position="443"/>
    </location>
</feature>
<evidence type="ECO:0000313" key="5">
    <source>
        <dbReference type="EMBL" id="MFK9006399.1"/>
    </source>
</evidence>
<dbReference type="RefSeq" id="WP_406598706.1">
    <property type="nucleotide sequence ID" value="NZ_JBJHQF010000034.1"/>
</dbReference>
<dbReference type="EMBL" id="JBJHQF010000034">
    <property type="protein sequence ID" value="MFK9006399.1"/>
    <property type="molecule type" value="Genomic_DNA"/>
</dbReference>
<accession>A0ABW8R6L1</accession>
<dbReference type="SUPFAM" id="SSF53850">
    <property type="entry name" value="Periplasmic binding protein-like II"/>
    <property type="match status" value="1"/>
</dbReference>
<comment type="caution">
    <text evidence="5">The sequence shown here is derived from an EMBL/GenBank/DDBJ whole genome shotgun (WGS) entry which is preliminary data.</text>
</comment>
<evidence type="ECO:0000256" key="2">
    <source>
        <dbReference type="PROSITE-ProRule" id="PRU00473"/>
    </source>
</evidence>
<dbReference type="Gene3D" id="3.30.1330.60">
    <property type="entry name" value="OmpA-like domain"/>
    <property type="match status" value="1"/>
</dbReference>
<protein>
    <submittedName>
        <fullName evidence="5">Substrate-binding domain-containing protein</fullName>
    </submittedName>
</protein>
<dbReference type="InterPro" id="IPR006665">
    <property type="entry name" value="OmpA-like"/>
</dbReference>
<dbReference type="PROSITE" id="PS51123">
    <property type="entry name" value="OMPA_2"/>
    <property type="match status" value="1"/>
</dbReference>
<proteinExistence type="predicted"/>
<sequence>MRLRVLFLLTLLPLVSVAAPLPAPDQGPALRIQGSNTIGAALGPALVKGLMEHQGLLAVHSEPAEGANEQRVIGKTRQGKTVTIEVAAHGSSTGFTALKKTTADLAASSRPIKDSELVDLEPLGDLKSPEAEQVIAIDGLAIILNPQNPLNSLNTEQLAQIFNGEASTWEAVGGVGGPIQVYARDDQSGTYDTFKDLVLRLRGKPLAPSAKRFESSEQLSDAVSRDPQGIGFIGLPYVRQAKAVAIVDGDSQPMLPLNSLIATEDYPLSRRLFFYLPPSARNPWAKALVDFTQSSKGQAIVAASGFIAQQVQAIAVEPRTSMPEDYQAIAREAQRLTVNFRFEEGSASLDNKARQDLQRVVAYIKSHGKLDKQVSLVGFGDAKDDPQRAALLSKLRAMAVRRELVKNGVVLRDIRGFGAQMPVAANTADEGRIKNRRVEVWVY</sequence>
<organism evidence="5 6">
    <name type="scientific">Pseudomonas pergaminensis</name>
    <dbReference type="NCBI Taxonomy" id="2853159"/>
    <lineage>
        <taxon>Bacteria</taxon>
        <taxon>Pseudomonadati</taxon>
        <taxon>Pseudomonadota</taxon>
        <taxon>Gammaproteobacteria</taxon>
        <taxon>Pseudomonadales</taxon>
        <taxon>Pseudomonadaceae</taxon>
        <taxon>Pseudomonas</taxon>
    </lineage>
</organism>
<dbReference type="PANTHER" id="PTHR30570:SF1">
    <property type="entry name" value="PHOSPHATE-BINDING PROTEIN PSTS"/>
    <property type="match status" value="1"/>
</dbReference>